<dbReference type="InterPro" id="IPR011050">
    <property type="entry name" value="Pectin_lyase_fold/virulence"/>
</dbReference>
<dbReference type="SUPFAM" id="SSF51126">
    <property type="entry name" value="Pectin lyase-like"/>
    <property type="match status" value="1"/>
</dbReference>
<keyword evidence="8" id="KW-0812">Transmembrane</keyword>
<protein>
    <recommendedName>
        <fullName evidence="11">Right handed beta helix domain-containing protein</fullName>
    </recommendedName>
</protein>
<evidence type="ECO:0000256" key="5">
    <source>
        <dbReference type="ARBA" id="ARBA00022729"/>
    </source>
</evidence>
<evidence type="ECO:0000256" key="4">
    <source>
        <dbReference type="ARBA" id="ARBA00022525"/>
    </source>
</evidence>
<dbReference type="OrthoDB" id="78228at2157"/>
<gene>
    <name evidence="9" type="ORF">ASJ80_08160</name>
</gene>
<keyword evidence="5" id="KW-0732">Signal</keyword>
<keyword evidence="7" id="KW-0998">Cell outer membrane</keyword>
<feature type="transmembrane region" description="Helical" evidence="8">
    <location>
        <begin position="134"/>
        <end position="153"/>
    </location>
</feature>
<evidence type="ECO:0000313" key="9">
    <source>
        <dbReference type="EMBL" id="PAV05697.1"/>
    </source>
</evidence>
<name>A0A2A2H8I8_METBR</name>
<evidence type="ECO:0000256" key="7">
    <source>
        <dbReference type="ARBA" id="ARBA00023237"/>
    </source>
</evidence>
<evidence type="ECO:0000256" key="3">
    <source>
        <dbReference type="ARBA" id="ARBA00004613"/>
    </source>
</evidence>
<dbReference type="NCBIfam" id="TIGR01376">
    <property type="entry name" value="POMP_repeat"/>
    <property type="match status" value="1"/>
</dbReference>
<evidence type="ECO:0000256" key="2">
    <source>
        <dbReference type="ARBA" id="ARBA00004442"/>
    </source>
</evidence>
<dbReference type="Proteomes" id="UP000217784">
    <property type="component" value="Unassembled WGS sequence"/>
</dbReference>
<dbReference type="GO" id="GO:0005576">
    <property type="term" value="C:extracellular region"/>
    <property type="evidence" value="ECO:0007669"/>
    <property type="project" value="UniProtKB-SubCell"/>
</dbReference>
<reference evidence="9 10" key="1">
    <citation type="journal article" date="2017" name="BMC Genomics">
        <title>Genomic analysis of methanogenic archaea reveals a shift towards energy conservation.</title>
        <authorList>
            <person name="Gilmore S.P."/>
            <person name="Henske J.K."/>
            <person name="Sexton J.A."/>
            <person name="Solomon K.V."/>
            <person name="Seppala S."/>
            <person name="Yoo J.I."/>
            <person name="Huyett L.M."/>
            <person name="Pressman A."/>
            <person name="Cogan J.Z."/>
            <person name="Kivenson V."/>
            <person name="Peng X."/>
            <person name="Tan Y."/>
            <person name="Valentine D.L."/>
            <person name="O'Malley M.A."/>
        </authorList>
    </citation>
    <scope>NUCLEOTIDE SEQUENCE [LARGE SCALE GENOMIC DNA]</scope>
    <source>
        <strain evidence="9 10">M.o.H.</strain>
    </source>
</reference>
<evidence type="ECO:0000256" key="6">
    <source>
        <dbReference type="ARBA" id="ARBA00023136"/>
    </source>
</evidence>
<dbReference type="Pfam" id="PF02415">
    <property type="entry name" value="Chlam_PMP"/>
    <property type="match status" value="2"/>
</dbReference>
<evidence type="ECO:0000313" key="10">
    <source>
        <dbReference type="Proteomes" id="UP000217784"/>
    </source>
</evidence>
<evidence type="ECO:0000256" key="8">
    <source>
        <dbReference type="SAM" id="Phobius"/>
    </source>
</evidence>
<dbReference type="AlphaFoldDB" id="A0A2A2H8I8"/>
<comment type="caution">
    <text evidence="9">The sequence shown here is derived from an EMBL/GenBank/DDBJ whole genome shotgun (WGS) entry which is preliminary data.</text>
</comment>
<dbReference type="InterPro" id="IPR003368">
    <property type="entry name" value="POMP_repeat"/>
</dbReference>
<keyword evidence="10" id="KW-1185">Reference proteome</keyword>
<keyword evidence="6 8" id="KW-0472">Membrane</keyword>
<keyword evidence="4" id="KW-0964">Secreted</keyword>
<evidence type="ECO:0008006" key="11">
    <source>
        <dbReference type="Google" id="ProtNLM"/>
    </source>
</evidence>
<organism evidence="9 10">
    <name type="scientific">Methanobacterium bryantii</name>
    <dbReference type="NCBI Taxonomy" id="2161"/>
    <lineage>
        <taxon>Archaea</taxon>
        <taxon>Methanobacteriati</taxon>
        <taxon>Methanobacteriota</taxon>
        <taxon>Methanomada group</taxon>
        <taxon>Methanobacteria</taxon>
        <taxon>Methanobacteriales</taxon>
        <taxon>Methanobacteriaceae</taxon>
        <taxon>Methanobacterium</taxon>
    </lineage>
</organism>
<evidence type="ECO:0000256" key="1">
    <source>
        <dbReference type="ARBA" id="ARBA00004196"/>
    </source>
</evidence>
<comment type="subcellular location">
    <subcellularLocation>
        <location evidence="1">Cell envelope</location>
    </subcellularLocation>
    <subcellularLocation>
        <location evidence="2">Cell outer membrane</location>
    </subcellularLocation>
    <subcellularLocation>
        <location evidence="3">Secreted</location>
    </subcellularLocation>
</comment>
<dbReference type="EMBL" id="LMVM01000002">
    <property type="protein sequence ID" value="PAV05697.1"/>
    <property type="molecule type" value="Genomic_DNA"/>
</dbReference>
<keyword evidence="8" id="KW-1133">Transmembrane helix</keyword>
<proteinExistence type="predicted"/>
<sequence>MTVTGSTFTGNTADVSGGAIYVLGTSTIIDSVFTKNTATYGGAIGKEADLTLKNCIFIDNNGYAGGAILNDADYGALDMVGNVFEDNAASYGNNIWTITEFDEENDTSDPADTNQNPELSVKAASKTVGMQPTGIPIAGFMVAVLMVLSSLTMSGRK</sequence>
<dbReference type="RefSeq" id="WP_069583043.1">
    <property type="nucleotide sequence ID" value="NZ_LMVM01000002.1"/>
</dbReference>
<accession>A0A2A2H8I8</accession>